<proteinExistence type="predicted"/>
<evidence type="ECO:0000313" key="1">
    <source>
        <dbReference type="EMBL" id="GAI93485.1"/>
    </source>
</evidence>
<sequence>MLAIGTTPRIYGVTMVLADTEYSHALPANCRKFLIKCRGSYPIQVCFVEDESDVNYVTVPAGMTYWEDLIYGTKLTLYFQCPVAGQVAEIVAWS</sequence>
<reference evidence="1" key="1">
    <citation type="journal article" date="2014" name="Front. Microbiol.">
        <title>High frequency of phylogenetically diverse reductive dehalogenase-homologous genes in deep subseafloor sedimentary metagenomes.</title>
        <authorList>
            <person name="Kawai M."/>
            <person name="Futagami T."/>
            <person name="Toyoda A."/>
            <person name="Takaki Y."/>
            <person name="Nishi S."/>
            <person name="Hori S."/>
            <person name="Arai W."/>
            <person name="Tsubouchi T."/>
            <person name="Morono Y."/>
            <person name="Uchiyama I."/>
            <person name="Ito T."/>
            <person name="Fujiyama A."/>
            <person name="Inagaki F."/>
            <person name="Takami H."/>
        </authorList>
    </citation>
    <scope>NUCLEOTIDE SEQUENCE</scope>
    <source>
        <strain evidence="1">Expedition CK06-06</strain>
    </source>
</reference>
<gene>
    <name evidence="1" type="ORF">S12H4_28934</name>
</gene>
<comment type="caution">
    <text evidence="1">The sequence shown here is derived from an EMBL/GenBank/DDBJ whole genome shotgun (WGS) entry which is preliminary data.</text>
</comment>
<protein>
    <submittedName>
        <fullName evidence="1">Uncharacterized protein</fullName>
    </submittedName>
</protein>
<dbReference type="AlphaFoldDB" id="X1U0Z6"/>
<name>X1U0Z6_9ZZZZ</name>
<accession>X1U0Z6</accession>
<organism evidence="1">
    <name type="scientific">marine sediment metagenome</name>
    <dbReference type="NCBI Taxonomy" id="412755"/>
    <lineage>
        <taxon>unclassified sequences</taxon>
        <taxon>metagenomes</taxon>
        <taxon>ecological metagenomes</taxon>
    </lineage>
</organism>
<dbReference type="EMBL" id="BARW01016646">
    <property type="protein sequence ID" value="GAI93485.1"/>
    <property type="molecule type" value="Genomic_DNA"/>
</dbReference>